<keyword evidence="1" id="KW-0472">Membrane</keyword>
<dbReference type="Gene3D" id="6.10.140.1340">
    <property type="match status" value="1"/>
</dbReference>
<feature type="domain" description="Inner membrane protein YgaP-like transmembrane" evidence="2">
    <location>
        <begin position="1"/>
        <end position="57"/>
    </location>
</feature>
<feature type="transmembrane region" description="Helical" evidence="1">
    <location>
        <begin position="7"/>
        <end position="24"/>
    </location>
</feature>
<organism evidence="3 4">
    <name type="scientific">Campylobacter geochelonis</name>
    <dbReference type="NCBI Taxonomy" id="1780362"/>
    <lineage>
        <taxon>Bacteria</taxon>
        <taxon>Pseudomonadati</taxon>
        <taxon>Campylobacterota</taxon>
        <taxon>Epsilonproteobacteria</taxon>
        <taxon>Campylobacterales</taxon>
        <taxon>Campylobacteraceae</taxon>
        <taxon>Campylobacter</taxon>
    </lineage>
</organism>
<dbReference type="OrthoDB" id="9804804at2"/>
<accession>A0A128E9R1</accession>
<keyword evidence="1" id="KW-1133">Transmembrane helix</keyword>
<reference evidence="3 4" key="1">
    <citation type="submission" date="2016-02" db="EMBL/GenBank/DDBJ databases">
        <authorList>
            <consortium name="Pathogen Informatics"/>
        </authorList>
    </citation>
    <scope>NUCLEOTIDE SEQUENCE [LARGE SCALE GENOMIC DNA]</scope>
    <source>
        <strain evidence="3 4">RC20</strain>
    </source>
</reference>
<dbReference type="Pfam" id="PF11127">
    <property type="entry name" value="YgaP-like_TM"/>
    <property type="match status" value="1"/>
</dbReference>
<dbReference type="AlphaFoldDB" id="A0A128E9R1"/>
<evidence type="ECO:0000313" key="3">
    <source>
        <dbReference type="EMBL" id="CZE46863.1"/>
    </source>
</evidence>
<gene>
    <name evidence="3" type="ORF">ERS672216_00595</name>
</gene>
<name>A0A128E9R1_9BACT</name>
<evidence type="ECO:0000256" key="1">
    <source>
        <dbReference type="SAM" id="Phobius"/>
    </source>
</evidence>
<proteinExistence type="predicted"/>
<dbReference type="RefSeq" id="WP_075531162.1">
    <property type="nucleotide sequence ID" value="NZ_CP053844.1"/>
</dbReference>
<keyword evidence="4" id="KW-1185">Reference proteome</keyword>
<dbReference type="InterPro" id="IPR021309">
    <property type="entry name" value="YgaP-like_TM"/>
</dbReference>
<dbReference type="EMBL" id="FIZP01000001">
    <property type="protein sequence ID" value="CZE46863.1"/>
    <property type="molecule type" value="Genomic_DNA"/>
</dbReference>
<dbReference type="Proteomes" id="UP000069632">
    <property type="component" value="Unassembled WGS sequence"/>
</dbReference>
<evidence type="ECO:0000313" key="4">
    <source>
        <dbReference type="Proteomes" id="UP000069632"/>
    </source>
</evidence>
<sequence>MSRIDKILRVGVGLAILVIFGLIAPTWWALIGLFPLVTGVSGFCPIYKILAKFNPSSKKINS</sequence>
<feature type="transmembrane region" description="Helical" evidence="1">
    <location>
        <begin position="30"/>
        <end position="50"/>
    </location>
</feature>
<keyword evidence="1" id="KW-0812">Transmembrane</keyword>
<protein>
    <submittedName>
        <fullName evidence="3">Protein of uncharacterized function (DUF2892)</fullName>
    </submittedName>
</protein>
<evidence type="ECO:0000259" key="2">
    <source>
        <dbReference type="Pfam" id="PF11127"/>
    </source>
</evidence>